<sequence>MKVNKLSKVLLIMLFILIVLIISNDTILDFLLEDRMFSLYGSMVGVLGSYSLFRFQLKKEREKEELDKLPLLFLNNIKSKIKNLLPGQDLVQNGMFLNDSGVFSELTLPLINAGKTAITKVDYNYEVKNLDHINSIISQEARKDISFYLSNKNDIFDFDNFSFTHKNQNHSIYHIAENLPAHKYIPVVMPGETVDLQVTSFISLLWNYMLLPYPIKIKPEIELEISYIDFQNKKNFILFKIELFEVQKKYNDETTDIIFEIHTEKIDK</sequence>
<dbReference type="EMBL" id="BKBI01000010">
    <property type="protein sequence ID" value="GEQ36069.1"/>
    <property type="molecule type" value="Genomic_DNA"/>
</dbReference>
<proteinExistence type="predicted"/>
<dbReference type="Proteomes" id="UP000887127">
    <property type="component" value="Unassembled WGS sequence"/>
</dbReference>
<accession>A0AAV3WWH9</accession>
<evidence type="ECO:0000313" key="2">
    <source>
        <dbReference type="EMBL" id="GEQ36069.1"/>
    </source>
</evidence>
<organism evidence="2 3">
    <name type="scientific">Marinilactibacillus psychrotolerans</name>
    <dbReference type="NCBI Taxonomy" id="191770"/>
    <lineage>
        <taxon>Bacteria</taxon>
        <taxon>Bacillati</taxon>
        <taxon>Bacillota</taxon>
        <taxon>Bacilli</taxon>
        <taxon>Lactobacillales</taxon>
        <taxon>Carnobacteriaceae</taxon>
        <taxon>Marinilactibacillus</taxon>
    </lineage>
</organism>
<comment type="caution">
    <text evidence="2">The sequence shown here is derived from an EMBL/GenBank/DDBJ whole genome shotgun (WGS) entry which is preliminary data.</text>
</comment>
<feature type="transmembrane region" description="Helical" evidence="1">
    <location>
        <begin position="37"/>
        <end position="53"/>
    </location>
</feature>
<reference evidence="2" key="1">
    <citation type="submission" date="2019-08" db="EMBL/GenBank/DDBJ databases">
        <title>Marinilactibacillus psychrotolerans M13-2T whole genome sequencing project.</title>
        <authorList>
            <person name="Ishikawa M."/>
            <person name="Suzuki T."/>
            <person name="Matsutani M."/>
        </authorList>
    </citation>
    <scope>NUCLEOTIDE SEQUENCE</scope>
    <source>
        <strain evidence="2">M13-2T</strain>
    </source>
</reference>
<evidence type="ECO:0000256" key="1">
    <source>
        <dbReference type="SAM" id="Phobius"/>
    </source>
</evidence>
<dbReference type="AlphaFoldDB" id="A0AAV3WWH9"/>
<keyword evidence="1" id="KW-0472">Membrane</keyword>
<keyword evidence="1" id="KW-1133">Transmembrane helix</keyword>
<keyword evidence="1" id="KW-0812">Transmembrane</keyword>
<dbReference type="GeneID" id="96911583"/>
<gene>
    <name evidence="2" type="ORF">M132T_15770</name>
</gene>
<name>A0AAV3WWH9_9LACT</name>
<dbReference type="RefSeq" id="WP_091761392.1">
    <property type="nucleotide sequence ID" value="NZ_BJVX01000010.1"/>
</dbReference>
<evidence type="ECO:0000313" key="3">
    <source>
        <dbReference type="Proteomes" id="UP000887127"/>
    </source>
</evidence>
<feature type="transmembrane region" description="Helical" evidence="1">
    <location>
        <begin position="9"/>
        <end position="31"/>
    </location>
</feature>
<protein>
    <submittedName>
        <fullName evidence="2">Uncharacterized protein</fullName>
    </submittedName>
</protein>